<protein>
    <submittedName>
        <fullName evidence="1">Uncharacterized protein</fullName>
    </submittedName>
</protein>
<evidence type="ECO:0000313" key="1">
    <source>
        <dbReference type="EMBL" id="KXS22019.1"/>
    </source>
</evidence>
<organism evidence="1 2">
    <name type="scientific">Gonapodya prolifera (strain JEL478)</name>
    <name type="common">Monoblepharis prolifera</name>
    <dbReference type="NCBI Taxonomy" id="1344416"/>
    <lineage>
        <taxon>Eukaryota</taxon>
        <taxon>Fungi</taxon>
        <taxon>Fungi incertae sedis</taxon>
        <taxon>Chytridiomycota</taxon>
        <taxon>Chytridiomycota incertae sedis</taxon>
        <taxon>Monoblepharidomycetes</taxon>
        <taxon>Monoblepharidales</taxon>
        <taxon>Gonapodyaceae</taxon>
        <taxon>Gonapodya</taxon>
    </lineage>
</organism>
<name>A0A139AZ75_GONPJ</name>
<dbReference type="Proteomes" id="UP000070544">
    <property type="component" value="Unassembled WGS sequence"/>
</dbReference>
<reference evidence="1 2" key="1">
    <citation type="journal article" date="2015" name="Genome Biol. Evol.">
        <title>Phylogenomic analyses indicate that early fungi evolved digesting cell walls of algal ancestors of land plants.</title>
        <authorList>
            <person name="Chang Y."/>
            <person name="Wang S."/>
            <person name="Sekimoto S."/>
            <person name="Aerts A.L."/>
            <person name="Choi C."/>
            <person name="Clum A."/>
            <person name="LaButti K.M."/>
            <person name="Lindquist E.A."/>
            <person name="Yee Ngan C."/>
            <person name="Ohm R.A."/>
            <person name="Salamov A.A."/>
            <person name="Grigoriev I.V."/>
            <person name="Spatafora J.W."/>
            <person name="Berbee M.L."/>
        </authorList>
    </citation>
    <scope>NUCLEOTIDE SEQUENCE [LARGE SCALE GENOMIC DNA]</scope>
    <source>
        <strain evidence="1 2">JEL478</strain>
    </source>
</reference>
<dbReference type="EMBL" id="KQ965731">
    <property type="protein sequence ID" value="KXS22019.1"/>
    <property type="molecule type" value="Genomic_DNA"/>
</dbReference>
<dbReference type="AlphaFoldDB" id="A0A139AZ75"/>
<accession>A0A139AZ75</accession>
<sequence>MAARGANGCVGPAYPRDDSWVRSFQPDTSDIHFIIDPTGLQRLTKVFFRHPPMLFTRISTPRFTNLWNPEPCRGRSFNTNPILFQFRPHLPPPRPQIVISSFCSTPPLPSNSFLSTGSQRLYCGDCLVSTAKGAVWIRLTTRAWK</sequence>
<evidence type="ECO:0000313" key="2">
    <source>
        <dbReference type="Proteomes" id="UP000070544"/>
    </source>
</evidence>
<gene>
    <name evidence="1" type="ORF">M427DRAFT_162130</name>
</gene>
<proteinExistence type="predicted"/>
<keyword evidence="2" id="KW-1185">Reference proteome</keyword>